<reference evidence="2" key="1">
    <citation type="submission" date="2021-01" db="EMBL/GenBank/DDBJ databases">
        <title>Whole genome shotgun sequence of Spirilliplanes yamanashiensis NBRC 15828.</title>
        <authorList>
            <person name="Komaki H."/>
            <person name="Tamura T."/>
        </authorList>
    </citation>
    <scope>NUCLEOTIDE SEQUENCE</scope>
    <source>
        <strain evidence="2">NBRC 15828</strain>
    </source>
</reference>
<dbReference type="InterPro" id="IPR050744">
    <property type="entry name" value="AI-2_Isomerase_LsrG"/>
</dbReference>
<evidence type="ECO:0000313" key="3">
    <source>
        <dbReference type="Proteomes" id="UP000652013"/>
    </source>
</evidence>
<dbReference type="EMBL" id="BOOY01000025">
    <property type="protein sequence ID" value="GIJ03970.1"/>
    <property type="molecule type" value="Genomic_DNA"/>
</dbReference>
<comment type="caution">
    <text evidence="2">The sequence shown here is derived from an EMBL/GenBank/DDBJ whole genome shotgun (WGS) entry which is preliminary data.</text>
</comment>
<dbReference type="PANTHER" id="PTHR33336:SF3">
    <property type="entry name" value="ABM DOMAIN-CONTAINING PROTEIN"/>
    <property type="match status" value="1"/>
</dbReference>
<dbReference type="GO" id="GO:0003824">
    <property type="term" value="F:catalytic activity"/>
    <property type="evidence" value="ECO:0007669"/>
    <property type="project" value="TreeGrafter"/>
</dbReference>
<dbReference type="PROSITE" id="PS51725">
    <property type="entry name" value="ABM"/>
    <property type="match status" value="1"/>
</dbReference>
<sequence>MAKIEERHIICVVRAKTEHRDKVHQLLLDLVDPARAEPGCLYYDLYQQQGQPDTFRIVDGWISAAAVEAHAAHPNVPRVVEQLLPLLDSPLEVITSTRVSDPA</sequence>
<dbReference type="InterPro" id="IPR011008">
    <property type="entry name" value="Dimeric_a/b-barrel"/>
</dbReference>
<dbReference type="PANTHER" id="PTHR33336">
    <property type="entry name" value="QUINOL MONOOXYGENASE YGIN-RELATED"/>
    <property type="match status" value="1"/>
</dbReference>
<dbReference type="AlphaFoldDB" id="A0A8J3YA16"/>
<dbReference type="Proteomes" id="UP000652013">
    <property type="component" value="Unassembled WGS sequence"/>
</dbReference>
<organism evidence="2 3">
    <name type="scientific">Spirilliplanes yamanashiensis</name>
    <dbReference type="NCBI Taxonomy" id="42233"/>
    <lineage>
        <taxon>Bacteria</taxon>
        <taxon>Bacillati</taxon>
        <taxon>Actinomycetota</taxon>
        <taxon>Actinomycetes</taxon>
        <taxon>Micromonosporales</taxon>
        <taxon>Micromonosporaceae</taxon>
        <taxon>Spirilliplanes</taxon>
    </lineage>
</organism>
<proteinExistence type="predicted"/>
<dbReference type="Gene3D" id="3.30.70.100">
    <property type="match status" value="1"/>
</dbReference>
<protein>
    <recommendedName>
        <fullName evidence="1">ABM domain-containing protein</fullName>
    </recommendedName>
</protein>
<name>A0A8J3YA16_9ACTN</name>
<accession>A0A8J3YA16</accession>
<gene>
    <name evidence="2" type="ORF">Sya03_33220</name>
</gene>
<dbReference type="SUPFAM" id="SSF54909">
    <property type="entry name" value="Dimeric alpha+beta barrel"/>
    <property type="match status" value="1"/>
</dbReference>
<evidence type="ECO:0000259" key="1">
    <source>
        <dbReference type="PROSITE" id="PS51725"/>
    </source>
</evidence>
<evidence type="ECO:0000313" key="2">
    <source>
        <dbReference type="EMBL" id="GIJ03970.1"/>
    </source>
</evidence>
<dbReference type="RefSeq" id="WP_203939213.1">
    <property type="nucleotide sequence ID" value="NZ_BAAAGJ010000002.1"/>
</dbReference>
<keyword evidence="3" id="KW-1185">Reference proteome</keyword>
<dbReference type="InterPro" id="IPR007138">
    <property type="entry name" value="ABM_dom"/>
</dbReference>
<feature type="domain" description="ABM" evidence="1">
    <location>
        <begin position="7"/>
        <end position="95"/>
    </location>
</feature>
<dbReference type="Pfam" id="PF03992">
    <property type="entry name" value="ABM"/>
    <property type="match status" value="1"/>
</dbReference>